<feature type="region of interest" description="Disordered" evidence="6">
    <location>
        <begin position="900"/>
        <end position="924"/>
    </location>
</feature>
<keyword evidence="9" id="KW-1185">Reference proteome</keyword>
<name>A0A914C1Y8_9BILA</name>
<feature type="compositionally biased region" description="Pro residues" evidence="6">
    <location>
        <begin position="1142"/>
        <end position="1151"/>
    </location>
</feature>
<dbReference type="Proteomes" id="UP000887540">
    <property type="component" value="Unplaced"/>
</dbReference>
<dbReference type="InterPro" id="IPR057023">
    <property type="entry name" value="PTP-SAK"/>
</dbReference>
<dbReference type="PROSITE" id="PS51181">
    <property type="entry name" value="PPASE_TENSIN"/>
    <property type="match status" value="1"/>
</dbReference>
<evidence type="ECO:0000256" key="4">
    <source>
        <dbReference type="ARBA" id="ARBA00022801"/>
    </source>
</evidence>
<dbReference type="SMART" id="SM00404">
    <property type="entry name" value="PTPc_motif"/>
    <property type="match status" value="1"/>
</dbReference>
<dbReference type="InterPro" id="IPR016130">
    <property type="entry name" value="Tyr_Pase_AS"/>
</dbReference>
<evidence type="ECO:0000256" key="1">
    <source>
        <dbReference type="ARBA" id="ARBA00004487"/>
    </source>
</evidence>
<dbReference type="GO" id="GO:0005829">
    <property type="term" value="C:cytosol"/>
    <property type="evidence" value="ECO:0007669"/>
    <property type="project" value="TreeGrafter"/>
</dbReference>
<feature type="compositionally biased region" description="Low complexity" evidence="6">
    <location>
        <begin position="123"/>
        <end position="134"/>
    </location>
</feature>
<feature type="region of interest" description="Disordered" evidence="6">
    <location>
        <begin position="1112"/>
        <end position="1168"/>
    </location>
</feature>
<dbReference type="AlphaFoldDB" id="A0A914C1Y8"/>
<feature type="compositionally biased region" description="Basic and acidic residues" evidence="6">
    <location>
        <begin position="1156"/>
        <end position="1168"/>
    </location>
</feature>
<feature type="domain" description="Phosphatase tensin-type" evidence="8">
    <location>
        <begin position="275"/>
        <end position="446"/>
    </location>
</feature>
<dbReference type="GO" id="GO:0043005">
    <property type="term" value="C:neuron projection"/>
    <property type="evidence" value="ECO:0007669"/>
    <property type="project" value="UniProtKB-SubCell"/>
</dbReference>
<feature type="compositionally biased region" description="Polar residues" evidence="6">
    <location>
        <begin position="176"/>
        <end position="187"/>
    </location>
</feature>
<dbReference type="InterPro" id="IPR000387">
    <property type="entry name" value="Tyr_Pase_dom"/>
</dbReference>
<evidence type="ECO:0000313" key="10">
    <source>
        <dbReference type="WBParaSite" id="ACRNAN_Path_1553.g6039.t1"/>
    </source>
</evidence>
<dbReference type="Gene3D" id="3.90.190.10">
    <property type="entry name" value="Protein tyrosine phosphatase superfamily"/>
    <property type="match status" value="1"/>
</dbReference>
<feature type="region of interest" description="Disordered" evidence="6">
    <location>
        <begin position="158"/>
        <end position="256"/>
    </location>
</feature>
<dbReference type="InterPro" id="IPR029023">
    <property type="entry name" value="Tensin_phosphatase"/>
</dbReference>
<feature type="compositionally biased region" description="Low complexity" evidence="6">
    <location>
        <begin position="1127"/>
        <end position="1137"/>
    </location>
</feature>
<protein>
    <recommendedName>
        <fullName evidence="3">phosphatidylinositol-3,4,5-trisphosphate 3-phosphatase</fullName>
        <ecNumber evidence="3">3.1.3.67</ecNumber>
    </recommendedName>
</protein>
<evidence type="ECO:0000256" key="5">
    <source>
        <dbReference type="ARBA" id="ARBA00022912"/>
    </source>
</evidence>
<evidence type="ECO:0000256" key="6">
    <source>
        <dbReference type="SAM" id="MobiDB-lite"/>
    </source>
</evidence>
<dbReference type="GO" id="GO:0005886">
    <property type="term" value="C:plasma membrane"/>
    <property type="evidence" value="ECO:0007669"/>
    <property type="project" value="TreeGrafter"/>
</dbReference>
<sequence length="1168" mass="129494">MNENCPSASRVWPSSNTTKAEATECLSIGEDRHLTSGTDEECFSEGLGDSPNDFLVEKLITPKSVDSAKLSYDLEKPHHGSTSTTFSNGSILSSCTGETAEDGSTCSSSGVATMSSNDQLPYSTTTSSITSTITPHSNGSVSTPSTVIDQATGAKINSNQTLNGEFPSSDFPLASSAPSCSTMTGPSPNGRRAPSGSVTLEPPLINTQRRNNSKDSNANSDSGSATHCINGSSSPSASSSTSPIPQQTQPPFNCGTSPSQLICTPLRMIVSQNRRRYQQDGFNLDLTYITDRIIAMGYPADTTEALYRNSMSHIVKFLEHYHPGHYKVFNLRGQYVYDTSKFHNRVVSFEMTDHHPPRLELMAPFCREVHDYLQADPKNVVAVHCKAGKGRTGVMICAYLVYINFYMSPRQNMDYYSIVRTHNNKGVTIPSQRRYVYYFAHLRNKKLNYMPLKTELVGIYVEKPPSVSNPFCKGALKVRVANGDVDVFVGEDLWLSSEKSDEDEELCKKYPVLTGEDQYDPYNPQPGKDCISRRCYGWTVPSNKRVFLEGDVRVDIFSKSQLKVIGVNQDKKKIGHIWFNTMFTCPGFCGGTYVHGDEAYPYPDEGTTIVKRTFKRKINTTCQKSVEKSIEARLQKVTASSVPSSPPVFKGHSKSMAEPSTSSGSQEASEPVPPTRVGAKTPSFMHRKSSKNAMKLNGVMKKITDVASSTRCSEKLTEQRWASQDGIIRARNASKNRASLDIDSEFEEELIVEKPAGLDAHCPEHTLKELYPAEKSAPRYGIDDMLREAHRKNLITDLYNARRMSVPVDGNVIPKAPVGRPNADGPFCLMRKPDEHVTAYSVLEIDRAHKNKDMDLGFKVYVVTRCIDEADNKLAEHFLKLTYQKQMEKDCQKFEKVQNRQKKLAHQTSTNIEKDRDSSVSGVYYNESPTQSSAMLCSQGGSSTALNEEAEKSFHDDPRIKDPHLRKFFFRQRISSLSKHPNVHYHCPLQPLNPTVCAKHKCKGNIEPTSSNNFSSSLTDRPYFGEDEFDEFAHFDTINDSGDEDRLNPGDLTASTTLTALQSRSATMIAVDQKENEQLKQEKRSKSARIPAEKCMKKESVASFVSSTVSDLAGSEDFHPSDCGWVSSSSTSSSCRSISEDMPPPASPETPPSETEDSRDNVTLRRPT</sequence>
<dbReference type="GO" id="GO:0046856">
    <property type="term" value="P:phosphatidylinositol dephosphorylation"/>
    <property type="evidence" value="ECO:0007669"/>
    <property type="project" value="TreeGrafter"/>
</dbReference>
<dbReference type="EC" id="3.1.3.67" evidence="3"/>
<dbReference type="InterPro" id="IPR029021">
    <property type="entry name" value="Prot-tyrosine_phosphatase-like"/>
</dbReference>
<dbReference type="GO" id="GO:0016314">
    <property type="term" value="F:phosphatidylinositol-3,4,5-trisphosphate 3-phosphatase activity"/>
    <property type="evidence" value="ECO:0007669"/>
    <property type="project" value="UniProtKB-EC"/>
</dbReference>
<dbReference type="GO" id="GO:0051896">
    <property type="term" value="P:regulation of phosphatidylinositol 3-kinase/protein kinase B signal transduction"/>
    <property type="evidence" value="ECO:0007669"/>
    <property type="project" value="TreeGrafter"/>
</dbReference>
<dbReference type="PROSITE" id="PS50056">
    <property type="entry name" value="TYR_PHOSPHATASE_2"/>
    <property type="match status" value="1"/>
</dbReference>
<feature type="region of interest" description="Disordered" evidence="6">
    <location>
        <begin position="637"/>
        <end position="682"/>
    </location>
</feature>
<reference evidence="10" key="1">
    <citation type="submission" date="2022-11" db="UniProtKB">
        <authorList>
            <consortium name="WormBaseParasite"/>
        </authorList>
    </citation>
    <scope>IDENTIFICATION</scope>
</reference>
<evidence type="ECO:0000313" key="9">
    <source>
        <dbReference type="Proteomes" id="UP000887540"/>
    </source>
</evidence>
<dbReference type="PANTHER" id="PTHR12305:SF81">
    <property type="entry name" value="PHOSPHATIDYLINOSITOL 3,4,5-TRISPHOSPHATE 3-PHOSPHATASE AND DUAL-SPECIFICITY PROTEIN PHOSPHATASE PTEN"/>
    <property type="match status" value="1"/>
</dbReference>
<dbReference type="SUPFAM" id="SSF52799">
    <property type="entry name" value="(Phosphotyrosine protein) phosphatases II"/>
    <property type="match status" value="1"/>
</dbReference>
<dbReference type="GO" id="GO:0004725">
    <property type="term" value="F:protein tyrosine phosphatase activity"/>
    <property type="evidence" value="ECO:0007669"/>
    <property type="project" value="TreeGrafter"/>
</dbReference>
<feature type="compositionally biased region" description="Polar residues" evidence="6">
    <location>
        <begin position="135"/>
        <end position="145"/>
    </location>
</feature>
<evidence type="ECO:0000259" key="7">
    <source>
        <dbReference type="PROSITE" id="PS50056"/>
    </source>
</evidence>
<evidence type="ECO:0000256" key="3">
    <source>
        <dbReference type="ARBA" id="ARBA00013015"/>
    </source>
</evidence>
<dbReference type="Pfam" id="PF22784">
    <property type="entry name" value="PTP-SAK"/>
    <property type="match status" value="1"/>
</dbReference>
<organism evidence="9 10">
    <name type="scientific">Acrobeloides nanus</name>
    <dbReference type="NCBI Taxonomy" id="290746"/>
    <lineage>
        <taxon>Eukaryota</taxon>
        <taxon>Metazoa</taxon>
        <taxon>Ecdysozoa</taxon>
        <taxon>Nematoda</taxon>
        <taxon>Chromadorea</taxon>
        <taxon>Rhabditida</taxon>
        <taxon>Tylenchina</taxon>
        <taxon>Cephalobomorpha</taxon>
        <taxon>Cephaloboidea</taxon>
        <taxon>Cephalobidae</taxon>
        <taxon>Acrobeloides</taxon>
    </lineage>
</organism>
<keyword evidence="4" id="KW-0378">Hydrolase</keyword>
<dbReference type="PROSITE" id="PS00383">
    <property type="entry name" value="TYR_PHOSPHATASE_1"/>
    <property type="match status" value="1"/>
</dbReference>
<comment type="subcellular location">
    <subcellularLocation>
        <location evidence="1">Cell projection</location>
        <location evidence="1">Neuron projection</location>
    </subcellularLocation>
</comment>
<dbReference type="GO" id="GO:0008285">
    <property type="term" value="P:negative regulation of cell population proliferation"/>
    <property type="evidence" value="ECO:0007669"/>
    <property type="project" value="TreeGrafter"/>
</dbReference>
<dbReference type="PANTHER" id="PTHR12305">
    <property type="entry name" value="PHOSPHATASE WITH HOMOLOGY TO TENSIN"/>
    <property type="match status" value="1"/>
</dbReference>
<dbReference type="FunFam" id="3.90.190.10:FF:000029">
    <property type="entry name" value="Phosphatidylinositol 3,4,5-trisphosphate 3-phosphatase and dual-specificity protein phosphatase PTEN"/>
    <property type="match status" value="1"/>
</dbReference>
<dbReference type="GO" id="GO:0005634">
    <property type="term" value="C:nucleus"/>
    <property type="evidence" value="ECO:0007669"/>
    <property type="project" value="TreeGrafter"/>
</dbReference>
<dbReference type="CDD" id="cd14509">
    <property type="entry name" value="PTP_PTEN"/>
    <property type="match status" value="1"/>
</dbReference>
<dbReference type="GO" id="GO:0048870">
    <property type="term" value="P:cell motility"/>
    <property type="evidence" value="ECO:0007669"/>
    <property type="project" value="TreeGrafter"/>
</dbReference>
<evidence type="ECO:0000259" key="8">
    <source>
        <dbReference type="PROSITE" id="PS51181"/>
    </source>
</evidence>
<proteinExistence type="inferred from homology"/>
<evidence type="ECO:0000256" key="2">
    <source>
        <dbReference type="ARBA" id="ARBA00007881"/>
    </source>
</evidence>
<dbReference type="InterPro" id="IPR003595">
    <property type="entry name" value="Tyr_Pase_cat"/>
</dbReference>
<feature type="compositionally biased region" description="Low complexity" evidence="6">
    <location>
        <begin position="214"/>
        <end position="225"/>
    </location>
</feature>
<dbReference type="InterPro" id="IPR045101">
    <property type="entry name" value="PTP_PTEN"/>
</dbReference>
<feature type="domain" description="Tyrosine specific protein phosphatases" evidence="7">
    <location>
        <begin position="363"/>
        <end position="434"/>
    </location>
</feature>
<dbReference type="GO" id="GO:0043491">
    <property type="term" value="P:phosphatidylinositol 3-kinase/protein kinase B signal transduction"/>
    <property type="evidence" value="ECO:0007669"/>
    <property type="project" value="TreeGrafter"/>
</dbReference>
<feature type="compositionally biased region" description="Polar residues" evidence="6">
    <location>
        <begin position="658"/>
        <end position="668"/>
    </location>
</feature>
<keyword evidence="5" id="KW-0904">Protein phosphatase</keyword>
<dbReference type="Gene3D" id="2.60.40.1110">
    <property type="match status" value="1"/>
</dbReference>
<accession>A0A914C1Y8</accession>
<comment type="similarity">
    <text evidence="2">Belongs to the PTEN phosphatase protein family.</text>
</comment>
<feature type="region of interest" description="Disordered" evidence="6">
    <location>
        <begin position="97"/>
        <end position="145"/>
    </location>
</feature>
<dbReference type="WBParaSite" id="ACRNAN_Path_1553.g6039.t1">
    <property type="protein sequence ID" value="ACRNAN_Path_1553.g6039.t1"/>
    <property type="gene ID" value="ACRNAN_Path_1553.g6039"/>
</dbReference>
<dbReference type="InterPro" id="IPR051281">
    <property type="entry name" value="Dual-spec_lipid-protein_phosph"/>
</dbReference>
<feature type="compositionally biased region" description="Low complexity" evidence="6">
    <location>
        <begin position="232"/>
        <end position="251"/>
    </location>
</feature>
<feature type="region of interest" description="Disordered" evidence="6">
    <location>
        <begin position="1073"/>
        <end position="1092"/>
    </location>
</feature>
<feature type="compositionally biased region" description="Polar residues" evidence="6">
    <location>
        <begin position="97"/>
        <end position="122"/>
    </location>
</feature>